<accession>A0A0A9BBM5</accession>
<reference evidence="1" key="2">
    <citation type="journal article" date="2015" name="Data Brief">
        <title>Shoot transcriptome of the giant reed, Arundo donax.</title>
        <authorList>
            <person name="Barrero R.A."/>
            <person name="Guerrero F.D."/>
            <person name="Moolhuijzen P."/>
            <person name="Goolsby J.A."/>
            <person name="Tidwell J."/>
            <person name="Bellgard S.E."/>
            <person name="Bellgard M.I."/>
        </authorList>
    </citation>
    <scope>NUCLEOTIDE SEQUENCE</scope>
    <source>
        <tissue evidence="1">Shoot tissue taken approximately 20 cm above the soil surface</tissue>
    </source>
</reference>
<proteinExistence type="predicted"/>
<organism evidence="1">
    <name type="scientific">Arundo donax</name>
    <name type="common">Giant reed</name>
    <name type="synonym">Donax arundinaceus</name>
    <dbReference type="NCBI Taxonomy" id="35708"/>
    <lineage>
        <taxon>Eukaryota</taxon>
        <taxon>Viridiplantae</taxon>
        <taxon>Streptophyta</taxon>
        <taxon>Embryophyta</taxon>
        <taxon>Tracheophyta</taxon>
        <taxon>Spermatophyta</taxon>
        <taxon>Magnoliopsida</taxon>
        <taxon>Liliopsida</taxon>
        <taxon>Poales</taxon>
        <taxon>Poaceae</taxon>
        <taxon>PACMAD clade</taxon>
        <taxon>Arundinoideae</taxon>
        <taxon>Arundineae</taxon>
        <taxon>Arundo</taxon>
    </lineage>
</organism>
<dbReference type="AlphaFoldDB" id="A0A0A9BBM5"/>
<evidence type="ECO:0000313" key="1">
    <source>
        <dbReference type="EMBL" id="JAD61394.1"/>
    </source>
</evidence>
<name>A0A0A9BBM5_ARUDO</name>
<protein>
    <submittedName>
        <fullName evidence="1">Uncharacterized protein</fullName>
    </submittedName>
</protein>
<reference evidence="1" key="1">
    <citation type="submission" date="2014-09" db="EMBL/GenBank/DDBJ databases">
        <authorList>
            <person name="Magalhaes I.L.F."/>
            <person name="Oliveira U."/>
            <person name="Santos F.R."/>
            <person name="Vidigal T.H.D.A."/>
            <person name="Brescovit A.D."/>
            <person name="Santos A.J."/>
        </authorList>
    </citation>
    <scope>NUCLEOTIDE SEQUENCE</scope>
    <source>
        <tissue evidence="1">Shoot tissue taken approximately 20 cm above the soil surface</tissue>
    </source>
</reference>
<sequence length="45" mass="5233">MMSMYKSMLMTKSVTIQIIFTPCRGVLLYLHDLRTIRLMQLRGAA</sequence>
<dbReference type="EMBL" id="GBRH01236501">
    <property type="protein sequence ID" value="JAD61394.1"/>
    <property type="molecule type" value="Transcribed_RNA"/>
</dbReference>